<comment type="caution">
    <text evidence="2">The sequence shown here is derived from an EMBL/GenBank/DDBJ whole genome shotgun (WGS) entry which is preliminary data.</text>
</comment>
<accession>A0A840UQP9</accession>
<evidence type="ECO:0000313" key="2">
    <source>
        <dbReference type="EMBL" id="MBB5322908.1"/>
    </source>
</evidence>
<dbReference type="AlphaFoldDB" id="A0A840UQP9"/>
<protein>
    <submittedName>
        <fullName evidence="2">Uncharacterized protein</fullName>
    </submittedName>
</protein>
<gene>
    <name evidence="2" type="ORF">HNR38_003428</name>
</gene>
<dbReference type="RefSeq" id="WP_183706585.1">
    <property type="nucleotide sequence ID" value="NZ_JACHFE010000017.1"/>
</dbReference>
<proteinExistence type="predicted"/>
<dbReference type="Proteomes" id="UP000591735">
    <property type="component" value="Unassembled WGS sequence"/>
</dbReference>
<organism evidence="2 3">
    <name type="scientific">Marinobacter oulmenensis</name>
    <dbReference type="NCBI Taxonomy" id="643747"/>
    <lineage>
        <taxon>Bacteria</taxon>
        <taxon>Pseudomonadati</taxon>
        <taxon>Pseudomonadota</taxon>
        <taxon>Gammaproteobacteria</taxon>
        <taxon>Pseudomonadales</taxon>
        <taxon>Marinobacteraceae</taxon>
        <taxon>Marinobacter</taxon>
    </lineage>
</organism>
<sequence>MALSAVQVHAQESLCAVVKIEIAQELTLERQGFEANMRITNSLDTLALEGVTIDLLFEDADGNAVVASSDPNHDRAGFFTSLDDGPSPEAGPLVSTRRDIF</sequence>
<evidence type="ECO:0000256" key="1">
    <source>
        <dbReference type="SAM" id="MobiDB-lite"/>
    </source>
</evidence>
<keyword evidence="3" id="KW-1185">Reference proteome</keyword>
<feature type="region of interest" description="Disordered" evidence="1">
    <location>
        <begin position="77"/>
        <end position="101"/>
    </location>
</feature>
<name>A0A840UQP9_9GAMM</name>
<reference evidence="2 3" key="1">
    <citation type="submission" date="2020-08" db="EMBL/GenBank/DDBJ databases">
        <title>Genomic Encyclopedia of Type Strains, Phase IV (KMG-IV): sequencing the most valuable type-strain genomes for metagenomic binning, comparative biology and taxonomic classification.</title>
        <authorList>
            <person name="Goeker M."/>
        </authorList>
    </citation>
    <scope>NUCLEOTIDE SEQUENCE [LARGE SCALE GENOMIC DNA]</scope>
    <source>
        <strain evidence="2 3">DSM 22359</strain>
    </source>
</reference>
<evidence type="ECO:0000313" key="3">
    <source>
        <dbReference type="Proteomes" id="UP000591735"/>
    </source>
</evidence>
<dbReference type="EMBL" id="JACHFE010000017">
    <property type="protein sequence ID" value="MBB5322908.1"/>
    <property type="molecule type" value="Genomic_DNA"/>
</dbReference>